<sequence length="207" mass="23438">MIFTSSSQSSIKVLVDCSNQDEWMFDSCIEDKAPNCQGDCRNCPCSRDLEIYDSGRKTALHCQVDYLSVYENRIVETSKTIYLRDPLWSNLDLNFLMDGDLRKNETLTESIPHENQSQNTTRDGTIAMGLPVTWILISGGASLFLVCLIIVALGMIRRKRAQKAMMKKGKNNRPTRRSTLEHRLDAQDLLLRLPRDAASKPDSPKPV</sequence>
<dbReference type="EMBL" id="OU015568">
    <property type="protein sequence ID" value="CAG5086268.1"/>
    <property type="molecule type" value="Genomic_DNA"/>
</dbReference>
<organism evidence="2 3">
    <name type="scientific">Oikopleura dioica</name>
    <name type="common">Tunicate</name>
    <dbReference type="NCBI Taxonomy" id="34765"/>
    <lineage>
        <taxon>Eukaryota</taxon>
        <taxon>Metazoa</taxon>
        <taxon>Chordata</taxon>
        <taxon>Tunicata</taxon>
        <taxon>Appendicularia</taxon>
        <taxon>Copelata</taxon>
        <taxon>Oikopleuridae</taxon>
        <taxon>Oikopleura</taxon>
    </lineage>
</organism>
<keyword evidence="1" id="KW-0812">Transmembrane</keyword>
<evidence type="ECO:0000256" key="1">
    <source>
        <dbReference type="SAM" id="Phobius"/>
    </source>
</evidence>
<keyword evidence="1" id="KW-0472">Membrane</keyword>
<evidence type="ECO:0000313" key="2">
    <source>
        <dbReference type="EMBL" id="CAG5086268.1"/>
    </source>
</evidence>
<dbReference type="Proteomes" id="UP001158576">
    <property type="component" value="Chromosome PAR"/>
</dbReference>
<feature type="transmembrane region" description="Helical" evidence="1">
    <location>
        <begin position="132"/>
        <end position="156"/>
    </location>
</feature>
<keyword evidence="1" id="KW-1133">Transmembrane helix</keyword>
<keyword evidence="3" id="KW-1185">Reference proteome</keyword>
<evidence type="ECO:0000313" key="3">
    <source>
        <dbReference type="Proteomes" id="UP001158576"/>
    </source>
</evidence>
<name>A0ABN7RUS2_OIKDI</name>
<reference evidence="2 3" key="1">
    <citation type="submission" date="2021-04" db="EMBL/GenBank/DDBJ databases">
        <authorList>
            <person name="Bliznina A."/>
        </authorList>
    </citation>
    <scope>NUCLEOTIDE SEQUENCE [LARGE SCALE GENOMIC DNA]</scope>
</reference>
<gene>
    <name evidence="2" type="ORF">OKIOD_LOCUS2718</name>
</gene>
<accession>A0ABN7RUS2</accession>
<protein>
    <submittedName>
        <fullName evidence="2">Oidioi.mRNA.OKI2018_I69.PAR.g11160.t1.cds</fullName>
    </submittedName>
</protein>
<proteinExistence type="predicted"/>